<name>A0A376ENP9_CHRCU</name>
<dbReference type="PANTHER" id="PTHR30272:SF1">
    <property type="entry name" value="3-HYDROXYACYL-[ACYL-CARRIER-PROTEIN] DEHYDRATASE"/>
    <property type="match status" value="1"/>
</dbReference>
<dbReference type="SUPFAM" id="SSF54637">
    <property type="entry name" value="Thioesterase/thiol ester dehydrase-isomerase"/>
    <property type="match status" value="1"/>
</dbReference>
<keyword evidence="5" id="KW-1185">Reference proteome</keyword>
<sequence>MMSMPVLFVIKNKKNQYHYMKNFPSPSQLLPHRPPMLLVEKIVEFEPNTHLISEAFFREDNYFFKGHFEGNPITPGVILVETMFQTCGLFIRLNLEYSKVPGSILGRAIKIKNTTFNQEVYPEQRLRISSKLKSIIMGFYTFECEVTSEDKVVCLAELVLK</sequence>
<reference evidence="3 4" key="1">
    <citation type="submission" date="2018-06" db="EMBL/GenBank/DDBJ databases">
        <authorList>
            <consortium name="Pathogen Informatics"/>
            <person name="Doyle S."/>
        </authorList>
    </citation>
    <scope>NUCLEOTIDE SEQUENCE [LARGE SCALE GENOMIC DNA]</scope>
    <source>
        <strain evidence="3 4">NCTC13533</strain>
    </source>
</reference>
<evidence type="ECO:0000313" key="5">
    <source>
        <dbReference type="Proteomes" id="UP000273270"/>
    </source>
</evidence>
<dbReference type="KEGG" id="ccau:EG346_05665"/>
<reference evidence="2" key="3">
    <citation type="submission" date="2018-11" db="EMBL/GenBank/DDBJ databases">
        <title>Proposal to divide the Flavobacteriaceae and reorganize its genera based on Amino Acid Identity values calculated from whole genome sequences.</title>
        <authorList>
            <person name="Nicholson A.C."/>
            <person name="Gulvik C.A."/>
            <person name="Whitney A.M."/>
            <person name="Humrighouse B.W."/>
            <person name="Bell M."/>
            <person name="Holmes B."/>
            <person name="Steigerwalt A."/>
            <person name="Villarma A."/>
            <person name="Sheth M."/>
            <person name="Batra D."/>
            <person name="Pryor J."/>
            <person name="Bernardet J.-F."/>
            <person name="Hugo C."/>
            <person name="Kampfer P."/>
            <person name="Newman J."/>
            <person name="Mcquiston J.R."/>
        </authorList>
    </citation>
    <scope>NUCLEOTIDE SEQUENCE [LARGE SCALE GENOMIC DNA]</scope>
    <source>
        <strain evidence="2">G0188</strain>
    </source>
</reference>
<dbReference type="Pfam" id="PF07977">
    <property type="entry name" value="FabA"/>
    <property type="match status" value="1"/>
</dbReference>
<dbReference type="Proteomes" id="UP000255224">
    <property type="component" value="Unassembled WGS sequence"/>
</dbReference>
<keyword evidence="1 3" id="KW-0456">Lyase</keyword>
<dbReference type="EMBL" id="CP033920">
    <property type="protein sequence ID" value="AZA47707.1"/>
    <property type="molecule type" value="Genomic_DNA"/>
</dbReference>
<accession>A0A376ENP9</accession>
<dbReference type="AlphaFoldDB" id="A0A376ENP9"/>
<evidence type="ECO:0000313" key="4">
    <source>
        <dbReference type="Proteomes" id="UP000255224"/>
    </source>
</evidence>
<accession>A0A3G6LZ15</accession>
<evidence type="ECO:0000256" key="1">
    <source>
        <dbReference type="ARBA" id="ARBA00023239"/>
    </source>
</evidence>
<dbReference type="CDD" id="cd01288">
    <property type="entry name" value="FabZ"/>
    <property type="match status" value="1"/>
</dbReference>
<dbReference type="Proteomes" id="UP000273270">
    <property type="component" value="Chromosome"/>
</dbReference>
<dbReference type="EC" id="4.2.1.-" evidence="3"/>
<dbReference type="InterPro" id="IPR029069">
    <property type="entry name" value="HotDog_dom_sf"/>
</dbReference>
<dbReference type="PANTHER" id="PTHR30272">
    <property type="entry name" value="3-HYDROXYACYL-[ACYL-CARRIER-PROTEIN] DEHYDRATASE"/>
    <property type="match status" value="1"/>
</dbReference>
<dbReference type="Gene3D" id="3.10.129.10">
    <property type="entry name" value="Hotdog Thioesterase"/>
    <property type="match status" value="1"/>
</dbReference>
<dbReference type="InterPro" id="IPR013114">
    <property type="entry name" value="FabA_FabZ"/>
</dbReference>
<evidence type="ECO:0000313" key="2">
    <source>
        <dbReference type="EMBL" id="AZA47707.1"/>
    </source>
</evidence>
<protein>
    <submittedName>
        <fullName evidence="3">(3R)-hydroxymyristoyl-[acyl-carrier-protein] dehydratase</fullName>
        <ecNumber evidence="3">4.2.1.-</ecNumber>
    </submittedName>
    <submittedName>
        <fullName evidence="2">Beta-hydroxyacyl-ACP dehydratase</fullName>
    </submittedName>
</protein>
<reference evidence="5" key="2">
    <citation type="submission" date="2018-11" db="EMBL/GenBank/DDBJ databases">
        <title>Proposal to divide the Flavobacteriaceae and reorganize its genera based on Amino Acid Identity values calculated from whole genome sequences.</title>
        <authorList>
            <person name="Nicholson A.C."/>
            <person name="Gulvik C.A."/>
            <person name="Whitney A.M."/>
            <person name="Humrighouse B.W."/>
            <person name="Bell M."/>
            <person name="Holmes B."/>
            <person name="Steigerwalt A.G."/>
            <person name="Villarma A."/>
            <person name="Sheth M."/>
            <person name="Batra D."/>
            <person name="Pryor J."/>
            <person name="Bernardet J.-F."/>
            <person name="Hugo C."/>
            <person name="Kampfer P."/>
            <person name="Newman J."/>
            <person name="McQuiston J.R."/>
        </authorList>
    </citation>
    <scope>NUCLEOTIDE SEQUENCE [LARGE SCALE GENOMIC DNA]</scope>
    <source>
        <strain evidence="5">G0188</strain>
    </source>
</reference>
<proteinExistence type="predicted"/>
<evidence type="ECO:0000313" key="3">
    <source>
        <dbReference type="EMBL" id="STD11422.1"/>
    </source>
</evidence>
<dbReference type="GO" id="GO:0016829">
    <property type="term" value="F:lyase activity"/>
    <property type="evidence" value="ECO:0007669"/>
    <property type="project" value="UniProtKB-KW"/>
</dbReference>
<organism evidence="3 4">
    <name type="scientific">Chryseobacterium carnipullorum</name>
    <dbReference type="NCBI Taxonomy" id="1124835"/>
    <lineage>
        <taxon>Bacteria</taxon>
        <taxon>Pseudomonadati</taxon>
        <taxon>Bacteroidota</taxon>
        <taxon>Flavobacteriia</taxon>
        <taxon>Flavobacteriales</taxon>
        <taxon>Weeksellaceae</taxon>
        <taxon>Chryseobacterium group</taxon>
        <taxon>Chryseobacterium</taxon>
    </lineage>
</organism>
<dbReference type="EMBL" id="UFVQ01000003">
    <property type="protein sequence ID" value="STD11422.1"/>
    <property type="molecule type" value="Genomic_DNA"/>
</dbReference>
<gene>
    <name evidence="3" type="primary">fabZ_1</name>
    <name evidence="2" type="ORF">EG346_05665</name>
    <name evidence="3" type="ORF">NCTC13533_05022</name>
</gene>
<dbReference type="OrthoDB" id="9772788at2"/>